<feature type="region of interest" description="Disordered" evidence="1">
    <location>
        <begin position="762"/>
        <end position="787"/>
    </location>
</feature>
<dbReference type="EMBL" id="JAAAXW010000053">
    <property type="protein sequence ID" value="KAF9546628.1"/>
    <property type="molecule type" value="Genomic_DNA"/>
</dbReference>
<proteinExistence type="predicted"/>
<feature type="compositionally biased region" description="Acidic residues" evidence="1">
    <location>
        <begin position="582"/>
        <end position="602"/>
    </location>
</feature>
<evidence type="ECO:0000313" key="3">
    <source>
        <dbReference type="Proteomes" id="UP000723463"/>
    </source>
</evidence>
<accession>A0A9P6K536</accession>
<reference evidence="2" key="1">
    <citation type="journal article" date="2020" name="Fungal Divers.">
        <title>Resolving the Mortierellaceae phylogeny through synthesis of multi-gene phylogenetics and phylogenomics.</title>
        <authorList>
            <person name="Vandepol N."/>
            <person name="Liber J."/>
            <person name="Desiro A."/>
            <person name="Na H."/>
            <person name="Kennedy M."/>
            <person name="Barry K."/>
            <person name="Grigoriev I.V."/>
            <person name="Miller A.N."/>
            <person name="O'Donnell K."/>
            <person name="Stajich J.E."/>
            <person name="Bonito G."/>
        </authorList>
    </citation>
    <scope>NUCLEOTIDE SEQUENCE</scope>
    <source>
        <strain evidence="2">NRRL 2591</strain>
    </source>
</reference>
<feature type="region of interest" description="Disordered" evidence="1">
    <location>
        <begin position="801"/>
        <end position="825"/>
    </location>
</feature>
<feature type="compositionally biased region" description="Low complexity" evidence="1">
    <location>
        <begin position="773"/>
        <end position="787"/>
    </location>
</feature>
<evidence type="ECO:0000313" key="2">
    <source>
        <dbReference type="EMBL" id="KAF9546628.1"/>
    </source>
</evidence>
<feature type="compositionally biased region" description="Low complexity" evidence="1">
    <location>
        <begin position="103"/>
        <end position="129"/>
    </location>
</feature>
<sequence>MVGRLFNDLVTALDILPESPTVDICINHPSPAVLAGKVRVIAKRPCVYKSLVLTVTGTSRVWMRQGAKTIKAKQVFLKTSKEIVFEGHGLNGGVIGGESRGVQTQQQQRQQQRASSLSSMTSLSNSHPSNIPVSPLSMTEVEAFPSTSTTTPATAAAAAAGAMTRMSRMTTSTTTTASAQQPVRSREPSHGFSVPNNATDDDDSSPMTHLVPLDGITISTLPTDNNTNSNTANNNGQQPAPLSLGPSPHNRDNSNSSNGSNSNNNNGSGTTTNGNLQNQLRQGVNDIDFYLEFPSHMDNTDTNNNSDTSASDSSRCLPSGPFKSFSGDSTIVYTLSATLVMSRRDILVNNQMTISIPFRIQCWQDMVDWRNHSEDHSYHGKRRGKIEFRLQVPKQLDIRRLQDLQFGFDARWKTLQDRLKIKEVHYSIVEEETQILGPRMAPNIHTTVISTAVTHSCAGDTTPTDTWNHMRGAARLQIPQPHTVMESMSTPWPHTLSVSHKLRVVFRFDQSTNKERDLQLSFPISIHPTLNAAGGPVHTHALFRHLMRLHPQSRTRRRARRALFGMVSGGAGEGQNEGGSGDGEDLSDYDDDTEYEDDEDGGGEVSGGGGGRVNGGSGNNTGSGNRHLPVYADREGTLLLMVGHEVVQETTDLLQPEQVDALGISTMRTSTATNPGFYYSGMDRRTSLLYSPSEASMPSVPNSPTSPTTFMEQYSWGCAYDGGAGGLASSPTSTTTFSMYSTSPDFAVSPLSHIEAAAGAAGGESIASRRHSSYTSSSTPMTTMELSLPPPYVFPPVAEDEEDYTIPPPSPLPFRNDDQRPTAPAVAETISRAVDKGKGRSGNDDDVSMVDVGVVVQDIGPSSSSSAAMAARPVVGIGSSTVMPPFGLPSPEYEIHESPLQSCAHQDKDDNSKKKEQGRDERTTAGDM</sequence>
<feature type="region of interest" description="Disordered" evidence="1">
    <location>
        <begin position="566"/>
        <end position="629"/>
    </location>
</feature>
<feature type="region of interest" description="Disordered" evidence="1">
    <location>
        <begin position="95"/>
        <end position="277"/>
    </location>
</feature>
<name>A0A9P6K536_9FUNG</name>
<dbReference type="Proteomes" id="UP000723463">
    <property type="component" value="Unassembled WGS sequence"/>
</dbReference>
<organism evidence="2 3">
    <name type="scientific">Mortierella hygrophila</name>
    <dbReference type="NCBI Taxonomy" id="979708"/>
    <lineage>
        <taxon>Eukaryota</taxon>
        <taxon>Fungi</taxon>
        <taxon>Fungi incertae sedis</taxon>
        <taxon>Mucoromycota</taxon>
        <taxon>Mortierellomycotina</taxon>
        <taxon>Mortierellomycetes</taxon>
        <taxon>Mortierellales</taxon>
        <taxon>Mortierellaceae</taxon>
        <taxon>Mortierella</taxon>
    </lineage>
</organism>
<protein>
    <submittedName>
        <fullName evidence="2">Uncharacterized protein</fullName>
    </submittedName>
</protein>
<feature type="compositionally biased region" description="Basic and acidic residues" evidence="1">
    <location>
        <begin position="905"/>
        <end position="928"/>
    </location>
</feature>
<comment type="caution">
    <text evidence="2">The sequence shown here is derived from an EMBL/GenBank/DDBJ whole genome shotgun (WGS) entry which is preliminary data.</text>
</comment>
<feature type="compositionally biased region" description="Low complexity" evidence="1">
    <location>
        <begin position="253"/>
        <end position="275"/>
    </location>
</feature>
<feature type="region of interest" description="Disordered" evidence="1">
    <location>
        <begin position="879"/>
        <end position="928"/>
    </location>
</feature>
<feature type="compositionally biased region" description="Low complexity" evidence="1">
    <location>
        <begin position="300"/>
        <end position="314"/>
    </location>
</feature>
<dbReference type="AlphaFoldDB" id="A0A9P6K536"/>
<feature type="compositionally biased region" description="Gly residues" evidence="1">
    <location>
        <begin position="603"/>
        <end position="621"/>
    </location>
</feature>
<evidence type="ECO:0000256" key="1">
    <source>
        <dbReference type="SAM" id="MobiDB-lite"/>
    </source>
</evidence>
<feature type="compositionally biased region" description="Basic and acidic residues" evidence="1">
    <location>
        <begin position="833"/>
        <end position="843"/>
    </location>
</feature>
<feature type="compositionally biased region" description="Low complexity" evidence="1">
    <location>
        <begin position="145"/>
        <end position="179"/>
    </location>
</feature>
<feature type="region of interest" description="Disordered" evidence="1">
    <location>
        <begin position="295"/>
        <end position="316"/>
    </location>
</feature>
<gene>
    <name evidence="2" type="ORF">EC957_009551</name>
</gene>
<keyword evidence="3" id="KW-1185">Reference proteome</keyword>
<feature type="compositionally biased region" description="Gly residues" evidence="1">
    <location>
        <begin position="567"/>
        <end position="581"/>
    </location>
</feature>
<feature type="region of interest" description="Disordered" evidence="1">
    <location>
        <begin position="830"/>
        <end position="849"/>
    </location>
</feature>
<feature type="compositionally biased region" description="Low complexity" evidence="1">
    <location>
        <begin position="223"/>
        <end position="235"/>
    </location>
</feature>